<evidence type="ECO:0000256" key="7">
    <source>
        <dbReference type="ARBA" id="ARBA00023136"/>
    </source>
</evidence>
<gene>
    <name evidence="11" type="ORF">ARN_14590</name>
</gene>
<keyword evidence="5 8" id="KW-0812">Transmembrane</keyword>
<keyword evidence="3" id="KW-0997">Cell inner membrane</keyword>
<feature type="transmembrane region" description="Helical" evidence="8">
    <location>
        <begin position="72"/>
        <end position="94"/>
    </location>
</feature>
<dbReference type="InterPro" id="IPR040423">
    <property type="entry name" value="PEA_transferase"/>
</dbReference>
<evidence type="ECO:0000256" key="5">
    <source>
        <dbReference type="ARBA" id="ARBA00022692"/>
    </source>
</evidence>
<keyword evidence="6 8" id="KW-1133">Transmembrane helix</keyword>
<organism evidence="11">
    <name type="scientific">Arsenophonus nasoniae</name>
    <name type="common">son-killer infecting Nasonia vitripennis</name>
    <dbReference type="NCBI Taxonomy" id="638"/>
    <lineage>
        <taxon>Bacteria</taxon>
        <taxon>Pseudomonadati</taxon>
        <taxon>Pseudomonadota</taxon>
        <taxon>Gammaproteobacteria</taxon>
        <taxon>Enterobacterales</taxon>
        <taxon>Morganellaceae</taxon>
        <taxon>Arsenophonus</taxon>
    </lineage>
</organism>
<dbReference type="Gene3D" id="3.40.720.10">
    <property type="entry name" value="Alkaline Phosphatase, subunit A"/>
    <property type="match status" value="1"/>
</dbReference>
<dbReference type="InterPro" id="IPR017850">
    <property type="entry name" value="Alkaline_phosphatase_core_sf"/>
</dbReference>
<reference evidence="11" key="1">
    <citation type="journal article" date="2010" name="Insect Mol. Biol.">
        <title>The draft genome sequence of Arsenophonus nasoniae, son-killer bacterium of Nasonia vitripennis, reveals genes associated with virulence and symbiosis.</title>
        <authorList>
            <person name="Wilkes T."/>
            <person name="Darby A.C."/>
            <person name="Choi J."/>
            <person name="Colborne J.K."/>
            <person name="Werren J.H."/>
            <person name="Hurst G.D.D."/>
        </authorList>
    </citation>
    <scope>NUCLEOTIDE SEQUENCE</scope>
</reference>
<dbReference type="SUPFAM" id="SSF53649">
    <property type="entry name" value="Alkaline phosphatase-like"/>
    <property type="match status" value="1"/>
</dbReference>
<keyword evidence="11" id="KW-0131">Cell cycle</keyword>
<keyword evidence="2" id="KW-1003">Cell membrane</keyword>
<feature type="transmembrane region" description="Helical" evidence="8">
    <location>
        <begin position="47"/>
        <end position="65"/>
    </location>
</feature>
<dbReference type="EMBL" id="FN545188">
    <property type="protein sequence ID" value="CBA72840.1"/>
    <property type="molecule type" value="Genomic_DNA"/>
</dbReference>
<evidence type="ECO:0000256" key="1">
    <source>
        <dbReference type="ARBA" id="ARBA00004429"/>
    </source>
</evidence>
<dbReference type="AlphaFoldDB" id="D2TZ58"/>
<dbReference type="InterPro" id="IPR058130">
    <property type="entry name" value="PEA_transf_C"/>
</dbReference>
<evidence type="ECO:0000259" key="9">
    <source>
        <dbReference type="Pfam" id="PF00884"/>
    </source>
</evidence>
<proteinExistence type="predicted"/>
<feature type="transmembrane region" description="Helical" evidence="8">
    <location>
        <begin position="154"/>
        <end position="172"/>
    </location>
</feature>
<dbReference type="PANTHER" id="PTHR30443">
    <property type="entry name" value="INNER MEMBRANE PROTEIN"/>
    <property type="match status" value="1"/>
</dbReference>
<dbReference type="NCBIfam" id="NF007933">
    <property type="entry name" value="PRK10649.1"/>
    <property type="match status" value="1"/>
</dbReference>
<protein>
    <submittedName>
        <fullName evidence="11">Putative cell division protein</fullName>
    </submittedName>
</protein>
<keyword evidence="4" id="KW-0808">Transferase</keyword>
<feature type="transmembrane region" description="Helical" evidence="8">
    <location>
        <begin position="20"/>
        <end position="41"/>
    </location>
</feature>
<dbReference type="GO" id="GO:0009244">
    <property type="term" value="P:lipopolysaccharide core region biosynthetic process"/>
    <property type="evidence" value="ECO:0007669"/>
    <property type="project" value="TreeGrafter"/>
</dbReference>
<feature type="transmembrane region" description="Helical" evidence="8">
    <location>
        <begin position="123"/>
        <end position="142"/>
    </location>
</feature>
<dbReference type="Pfam" id="PF00884">
    <property type="entry name" value="Sulfatase"/>
    <property type="match status" value="1"/>
</dbReference>
<evidence type="ECO:0000256" key="3">
    <source>
        <dbReference type="ARBA" id="ARBA00022519"/>
    </source>
</evidence>
<dbReference type="GO" id="GO:0016776">
    <property type="term" value="F:phosphotransferase activity, phosphate group as acceptor"/>
    <property type="evidence" value="ECO:0007669"/>
    <property type="project" value="TreeGrafter"/>
</dbReference>
<evidence type="ECO:0000313" key="11">
    <source>
        <dbReference type="EMBL" id="CBA72840.1"/>
    </source>
</evidence>
<comment type="subcellular location">
    <subcellularLocation>
        <location evidence="1">Cell inner membrane</location>
        <topology evidence="1">Multi-pass membrane protein</topology>
    </subcellularLocation>
</comment>
<keyword evidence="7 8" id="KW-0472">Membrane</keyword>
<evidence type="ECO:0000256" key="2">
    <source>
        <dbReference type="ARBA" id="ARBA00022475"/>
    </source>
</evidence>
<dbReference type="InterPro" id="IPR012549">
    <property type="entry name" value="EptA-like_N"/>
</dbReference>
<dbReference type="InterPro" id="IPR047787">
    <property type="entry name" value="EptC/CptA"/>
</dbReference>
<dbReference type="GO" id="GO:0005886">
    <property type="term" value="C:plasma membrane"/>
    <property type="evidence" value="ECO:0007669"/>
    <property type="project" value="UniProtKB-SubCell"/>
</dbReference>
<keyword evidence="11" id="KW-0132">Cell division</keyword>
<dbReference type="CDD" id="cd16017">
    <property type="entry name" value="LptA"/>
    <property type="match status" value="1"/>
</dbReference>
<sequence length="575" mass="66125">MSINYMFNSSPSKKNNLVAFIWLLVFFLYFSTVIQIIVVTTGQSNTIGLRDSLLYSTVWLIPALFFSRHIKLVTAIIGIILWLSSAIALAYYIVYGQQFSQSVMFIMFETNTHEASEFLTQYLSIKVIATLLVYTLIAIFLWTRIKPVHISVSAKFLLSTIIIGILFGAPFYKKVIKSNGDLDDLMPYLNARMAYAAPWQFISGYFLYQNQLTNMEAILTNNAKIPPLKNLIDNNGATPRTLVLIIGESTSRGRMSLYGYGRKTTPQLDALAEQYPDNLKVFTDVVTSRPYTIEVLQQALTFADQLQPELYKTHPSLMNMMKQAGYKTFWITNQQTITQRNTMLTAFSRQTDKQYYLNNDMAQSSRQYDTSVLTPFQEVLKDPAEKKFIVVHLLGTHMKYAYRYPKNEGIFDNKTDTMPANLSKSEQADYNDYDSAQHFNDKVVAMLIKDFAASNENGFLVYFSDHGEEVFDTPPHHILGRNEAAPTRPMYEIPFIIWQSPQWINTHHHHLDNMVNRPYSIMHLIHTWSDLAGLKYDGFDASKSVVNKDFQPTLRYIGNPYNKQQPLKTYDQLKK</sequence>
<evidence type="ECO:0000259" key="10">
    <source>
        <dbReference type="Pfam" id="PF08019"/>
    </source>
</evidence>
<evidence type="ECO:0000256" key="4">
    <source>
        <dbReference type="ARBA" id="ARBA00022679"/>
    </source>
</evidence>
<dbReference type="NCBIfam" id="NF012179">
    <property type="entry name" value="CptA"/>
    <property type="match status" value="1"/>
</dbReference>
<evidence type="ECO:0000256" key="8">
    <source>
        <dbReference type="SAM" id="Phobius"/>
    </source>
</evidence>
<evidence type="ECO:0000256" key="6">
    <source>
        <dbReference type="ARBA" id="ARBA00022989"/>
    </source>
</evidence>
<feature type="domain" description="Phosphoethanolamine transferase N-terminal" evidence="10">
    <location>
        <begin position="65"/>
        <end position="173"/>
    </location>
</feature>
<dbReference type="GO" id="GO:0051301">
    <property type="term" value="P:cell division"/>
    <property type="evidence" value="ECO:0007669"/>
    <property type="project" value="UniProtKB-KW"/>
</dbReference>
<dbReference type="PANTHER" id="PTHR30443:SF2">
    <property type="entry name" value="PHOSPHOETHANOLAMINE TRANSFERASE EPTC"/>
    <property type="match status" value="1"/>
</dbReference>
<dbReference type="Pfam" id="PF08019">
    <property type="entry name" value="EptA_B_N"/>
    <property type="match status" value="1"/>
</dbReference>
<feature type="domain" description="Sulfatase N-terminal" evidence="9">
    <location>
        <begin position="240"/>
        <end position="533"/>
    </location>
</feature>
<accession>D2TZ58</accession>
<dbReference type="InterPro" id="IPR000917">
    <property type="entry name" value="Sulfatase_N"/>
</dbReference>
<name>D2TZ58_9GAMM</name>